<sequence>PVLPYPLVFNTIDDLNSFEAIDATTIANMYYSALATVKGRIDSGTVFKDQIRNATTVAEVDAIQDNRI</sequence>
<protein>
    <submittedName>
        <fullName evidence="1">Uncharacterized protein</fullName>
    </submittedName>
</protein>
<comment type="caution">
    <text evidence="1">The sequence shown here is derived from an EMBL/GenBank/DDBJ whole genome shotgun (WGS) entry which is preliminary data.</text>
</comment>
<dbReference type="EMBL" id="BARS01006812">
    <property type="protein sequence ID" value="GAF74059.1"/>
    <property type="molecule type" value="Genomic_DNA"/>
</dbReference>
<gene>
    <name evidence="1" type="ORF">S01H1_13209</name>
</gene>
<name>X0RZ07_9ZZZZ</name>
<accession>X0RZ07</accession>
<reference evidence="1" key="1">
    <citation type="journal article" date="2014" name="Front. Microbiol.">
        <title>High frequency of phylogenetically diverse reductive dehalogenase-homologous genes in deep subseafloor sedimentary metagenomes.</title>
        <authorList>
            <person name="Kawai M."/>
            <person name="Futagami T."/>
            <person name="Toyoda A."/>
            <person name="Takaki Y."/>
            <person name="Nishi S."/>
            <person name="Hori S."/>
            <person name="Arai W."/>
            <person name="Tsubouchi T."/>
            <person name="Morono Y."/>
            <person name="Uchiyama I."/>
            <person name="Ito T."/>
            <person name="Fujiyama A."/>
            <person name="Inagaki F."/>
            <person name="Takami H."/>
        </authorList>
    </citation>
    <scope>NUCLEOTIDE SEQUENCE</scope>
    <source>
        <strain evidence="1">Expedition CK06-06</strain>
    </source>
</reference>
<proteinExistence type="predicted"/>
<dbReference type="AlphaFoldDB" id="X0RZ07"/>
<evidence type="ECO:0000313" key="1">
    <source>
        <dbReference type="EMBL" id="GAF74059.1"/>
    </source>
</evidence>
<feature type="non-terminal residue" evidence="1">
    <location>
        <position position="1"/>
    </location>
</feature>
<organism evidence="1">
    <name type="scientific">marine sediment metagenome</name>
    <dbReference type="NCBI Taxonomy" id="412755"/>
    <lineage>
        <taxon>unclassified sequences</taxon>
        <taxon>metagenomes</taxon>
        <taxon>ecological metagenomes</taxon>
    </lineage>
</organism>